<dbReference type="InParanoid" id="A0A3N4KJY4"/>
<dbReference type="Pfam" id="PF00194">
    <property type="entry name" value="Carb_anhydrase"/>
    <property type="match status" value="1"/>
</dbReference>
<dbReference type="OrthoDB" id="429145at2759"/>
<dbReference type="InterPro" id="IPR041891">
    <property type="entry name" value="Alpha_CA_prokaryot-like"/>
</dbReference>
<dbReference type="InterPro" id="IPR036398">
    <property type="entry name" value="CA_dom_sf"/>
</dbReference>
<evidence type="ECO:0000259" key="8">
    <source>
        <dbReference type="PROSITE" id="PS51144"/>
    </source>
</evidence>
<evidence type="ECO:0000256" key="3">
    <source>
        <dbReference type="ARBA" id="ARBA00022723"/>
    </source>
</evidence>
<dbReference type="CDD" id="cd03124">
    <property type="entry name" value="alpha_CA_prokaryotic_like"/>
    <property type="match status" value="1"/>
</dbReference>
<gene>
    <name evidence="9" type="ORF">P167DRAFT_575734</name>
</gene>
<accession>A0A3N4KJY4</accession>
<evidence type="ECO:0000256" key="5">
    <source>
        <dbReference type="ARBA" id="ARBA00023239"/>
    </source>
</evidence>
<name>A0A3N4KJY4_9PEZI</name>
<sequence>MLNFNLLQVAAIFTFSLSAAALSEPKCGVNGYVSPWGYNSGNGPIAWSSFTKIPEIGNAVEKCNIARTSTHQSPVVIRPSVMDKTDKETKLDWKLGHEGRELEFEFNGHTVEAMLENKTIPLTSTLNGDPWKFEQFHFHTPSEHTHGAGDEDKPVRFPLEVHFVHSSGSRNAVLGIWFKLDDSTLNPFLEEVTKNIGDLKNCGDTTKELLVLSEKTFGGVKEFVEAHATVGNSNITTYEGSLTTPPCSEGVNWFVVQQPMAISTTQLKKFQAVLGHNSRCTKSEWRKAGWSIDVDSRSNDCKA</sequence>
<evidence type="ECO:0000313" key="9">
    <source>
        <dbReference type="EMBL" id="RPB10874.1"/>
    </source>
</evidence>
<feature type="signal peptide" evidence="7">
    <location>
        <begin position="1"/>
        <end position="21"/>
    </location>
</feature>
<protein>
    <recommendedName>
        <fullName evidence="2">carbonic anhydrase</fullName>
        <ecNumber evidence="2">4.2.1.1</ecNumber>
    </recommendedName>
</protein>
<reference evidence="9 10" key="1">
    <citation type="journal article" date="2018" name="Nat. Ecol. Evol.">
        <title>Pezizomycetes genomes reveal the molecular basis of ectomycorrhizal truffle lifestyle.</title>
        <authorList>
            <person name="Murat C."/>
            <person name="Payen T."/>
            <person name="Noel B."/>
            <person name="Kuo A."/>
            <person name="Morin E."/>
            <person name="Chen J."/>
            <person name="Kohler A."/>
            <person name="Krizsan K."/>
            <person name="Balestrini R."/>
            <person name="Da Silva C."/>
            <person name="Montanini B."/>
            <person name="Hainaut M."/>
            <person name="Levati E."/>
            <person name="Barry K.W."/>
            <person name="Belfiori B."/>
            <person name="Cichocki N."/>
            <person name="Clum A."/>
            <person name="Dockter R.B."/>
            <person name="Fauchery L."/>
            <person name="Guy J."/>
            <person name="Iotti M."/>
            <person name="Le Tacon F."/>
            <person name="Lindquist E.A."/>
            <person name="Lipzen A."/>
            <person name="Malagnac F."/>
            <person name="Mello A."/>
            <person name="Molinier V."/>
            <person name="Miyauchi S."/>
            <person name="Poulain J."/>
            <person name="Riccioni C."/>
            <person name="Rubini A."/>
            <person name="Sitrit Y."/>
            <person name="Splivallo R."/>
            <person name="Traeger S."/>
            <person name="Wang M."/>
            <person name="Zifcakova L."/>
            <person name="Wipf D."/>
            <person name="Zambonelli A."/>
            <person name="Paolocci F."/>
            <person name="Nowrousian M."/>
            <person name="Ottonello S."/>
            <person name="Baldrian P."/>
            <person name="Spatafora J.W."/>
            <person name="Henrissat B."/>
            <person name="Nagy L.G."/>
            <person name="Aury J.M."/>
            <person name="Wincker P."/>
            <person name="Grigoriev I.V."/>
            <person name="Bonfante P."/>
            <person name="Martin F.M."/>
        </authorList>
    </citation>
    <scope>NUCLEOTIDE SEQUENCE [LARGE SCALE GENOMIC DNA]</scope>
    <source>
        <strain evidence="9 10">CCBAS932</strain>
    </source>
</reference>
<dbReference type="AlphaFoldDB" id="A0A3N4KJY4"/>
<evidence type="ECO:0000256" key="6">
    <source>
        <dbReference type="ARBA" id="ARBA00048348"/>
    </source>
</evidence>
<dbReference type="InterPro" id="IPR023561">
    <property type="entry name" value="Carbonic_anhydrase_a-class"/>
</dbReference>
<comment type="catalytic activity">
    <reaction evidence="6">
        <text>hydrogencarbonate + H(+) = CO2 + H2O</text>
        <dbReference type="Rhea" id="RHEA:10748"/>
        <dbReference type="ChEBI" id="CHEBI:15377"/>
        <dbReference type="ChEBI" id="CHEBI:15378"/>
        <dbReference type="ChEBI" id="CHEBI:16526"/>
        <dbReference type="ChEBI" id="CHEBI:17544"/>
        <dbReference type="EC" id="4.2.1.1"/>
    </reaction>
</comment>
<keyword evidence="7" id="KW-0732">Signal</keyword>
<dbReference type="SUPFAM" id="SSF51069">
    <property type="entry name" value="Carbonic anhydrase"/>
    <property type="match status" value="1"/>
</dbReference>
<dbReference type="Gene3D" id="3.10.200.10">
    <property type="entry name" value="Alpha carbonic anhydrase"/>
    <property type="match status" value="1"/>
</dbReference>
<dbReference type="PANTHER" id="PTHR18952:SF265">
    <property type="entry name" value="CARBONIC ANHYDRASE"/>
    <property type="match status" value="1"/>
</dbReference>
<dbReference type="Proteomes" id="UP000277580">
    <property type="component" value="Unassembled WGS sequence"/>
</dbReference>
<dbReference type="STRING" id="1392247.A0A3N4KJY4"/>
<feature type="domain" description="Alpha-carbonic anhydrase" evidence="8">
    <location>
        <begin position="34"/>
        <end position="303"/>
    </location>
</feature>
<proteinExistence type="inferred from homology"/>
<dbReference type="PANTHER" id="PTHR18952">
    <property type="entry name" value="CARBONIC ANHYDRASE"/>
    <property type="match status" value="1"/>
</dbReference>
<evidence type="ECO:0000256" key="4">
    <source>
        <dbReference type="ARBA" id="ARBA00022833"/>
    </source>
</evidence>
<keyword evidence="3" id="KW-0479">Metal-binding</keyword>
<dbReference type="GO" id="GO:0004089">
    <property type="term" value="F:carbonate dehydratase activity"/>
    <property type="evidence" value="ECO:0007669"/>
    <property type="project" value="UniProtKB-EC"/>
</dbReference>
<dbReference type="GO" id="GO:0008270">
    <property type="term" value="F:zinc ion binding"/>
    <property type="evidence" value="ECO:0007669"/>
    <property type="project" value="InterPro"/>
</dbReference>
<evidence type="ECO:0000256" key="2">
    <source>
        <dbReference type="ARBA" id="ARBA00012925"/>
    </source>
</evidence>
<dbReference type="PROSITE" id="PS51144">
    <property type="entry name" value="ALPHA_CA_2"/>
    <property type="match status" value="1"/>
</dbReference>
<evidence type="ECO:0000256" key="7">
    <source>
        <dbReference type="SAM" id="SignalP"/>
    </source>
</evidence>
<dbReference type="InterPro" id="IPR001148">
    <property type="entry name" value="CA_dom"/>
</dbReference>
<organism evidence="9 10">
    <name type="scientific">Morchella conica CCBAS932</name>
    <dbReference type="NCBI Taxonomy" id="1392247"/>
    <lineage>
        <taxon>Eukaryota</taxon>
        <taxon>Fungi</taxon>
        <taxon>Dikarya</taxon>
        <taxon>Ascomycota</taxon>
        <taxon>Pezizomycotina</taxon>
        <taxon>Pezizomycetes</taxon>
        <taxon>Pezizales</taxon>
        <taxon>Morchellaceae</taxon>
        <taxon>Morchella</taxon>
    </lineage>
</organism>
<comment type="similarity">
    <text evidence="1">Belongs to the alpha-carbonic anhydrase family.</text>
</comment>
<keyword evidence="5" id="KW-0456">Lyase</keyword>
<dbReference type="EMBL" id="ML119139">
    <property type="protein sequence ID" value="RPB10874.1"/>
    <property type="molecule type" value="Genomic_DNA"/>
</dbReference>
<keyword evidence="10" id="KW-1185">Reference proteome</keyword>
<evidence type="ECO:0000313" key="10">
    <source>
        <dbReference type="Proteomes" id="UP000277580"/>
    </source>
</evidence>
<keyword evidence="4" id="KW-0862">Zinc</keyword>
<dbReference type="SMART" id="SM01057">
    <property type="entry name" value="Carb_anhydrase"/>
    <property type="match status" value="1"/>
</dbReference>
<evidence type="ECO:0000256" key="1">
    <source>
        <dbReference type="ARBA" id="ARBA00010718"/>
    </source>
</evidence>
<dbReference type="EC" id="4.2.1.1" evidence="2"/>
<feature type="chain" id="PRO_5018278345" description="carbonic anhydrase" evidence="7">
    <location>
        <begin position="22"/>
        <end position="303"/>
    </location>
</feature>